<evidence type="ECO:0000313" key="1">
    <source>
        <dbReference type="EMBL" id="CAL2107903.1"/>
    </source>
</evidence>
<gene>
    <name evidence="1" type="ORF">T190115A13A_50145</name>
</gene>
<accession>A0ABM9PQ61</accession>
<name>A0ABM9PQ61_9FLAO</name>
<comment type="caution">
    <text evidence="1">The sequence shown here is derived from an EMBL/GenBank/DDBJ whole genome shotgun (WGS) entry which is preliminary data.</text>
</comment>
<protein>
    <submittedName>
        <fullName evidence="1">Uncharacterized protein</fullName>
    </submittedName>
</protein>
<proteinExistence type="predicted"/>
<reference evidence="1 2" key="1">
    <citation type="submission" date="2024-05" db="EMBL/GenBank/DDBJ databases">
        <authorList>
            <person name="Duchaud E."/>
        </authorList>
    </citation>
    <scope>NUCLEOTIDE SEQUENCE [LARGE SCALE GENOMIC DNA]</scope>
    <source>
        <strain evidence="1">Ena-SAMPLE-TAB-13-05-2024-13:56:06:370-140305</strain>
    </source>
</reference>
<dbReference type="EMBL" id="CAXJRC010000042">
    <property type="protein sequence ID" value="CAL2107903.1"/>
    <property type="molecule type" value="Genomic_DNA"/>
</dbReference>
<dbReference type="Proteomes" id="UP001497602">
    <property type="component" value="Unassembled WGS sequence"/>
</dbReference>
<keyword evidence="2" id="KW-1185">Reference proteome</keyword>
<evidence type="ECO:0000313" key="2">
    <source>
        <dbReference type="Proteomes" id="UP001497602"/>
    </source>
</evidence>
<organism evidence="1 2">
    <name type="scientific">Tenacibaculum vairaonense</name>
    <dbReference type="NCBI Taxonomy" id="3137860"/>
    <lineage>
        <taxon>Bacteria</taxon>
        <taxon>Pseudomonadati</taxon>
        <taxon>Bacteroidota</taxon>
        <taxon>Flavobacteriia</taxon>
        <taxon>Flavobacteriales</taxon>
        <taxon>Flavobacteriaceae</taxon>
        <taxon>Tenacibaculum</taxon>
    </lineage>
</organism>
<dbReference type="RefSeq" id="WP_348703115.1">
    <property type="nucleotide sequence ID" value="NZ_CAXIYA010000011.1"/>
</dbReference>
<sequence>MKIIEAYLMTPIFYLYKLKKIEDFLFDKKLSERIKDYEELKHRKGVYEMLKWAEKNPSFHFESIMENAPVRGKLKFTNEEVYSYLMSFKSFMENEEFGLLTDDRPTNKPWEND</sequence>